<dbReference type="EC" id="5.6.2.4" evidence="8"/>
<protein>
    <recommendedName>
        <fullName evidence="8">DNA 3'-5' helicase</fullName>
        <ecNumber evidence="8">5.6.2.4</ecNumber>
    </recommendedName>
</protein>
<dbReference type="InterPro" id="IPR010997">
    <property type="entry name" value="HRDC-like_sf"/>
</dbReference>
<sequence>VSATDPLFDAEPDDHADADGLLAGLNDEQLHAVTTDALPLAIKAGAGSGKTRVLTRRIAWRSLTGRNDPQRVLALTFTRKAASQLRSRLRVLGLRDQVAAGTFHSVAYAQLRTYWRERDQREPDLLNRKFGFITPLLPRDRRSTDILDVVSEIEWAKARRIPPEAYAGRAEALGRTPPMAPSTIGRIYREYEDLKAEKRMVDFDDLLDHCARALRGDRAFGDAQRWRFRHLYVDEFQDVNPLQFALLSAWLTTSDDLCVVGDPDQAVYGWNGADADHLNRFDTHFPGATIVDLRQNYRSTPQVLRTAAAALRGREPMRANRPSGPPPTVTVHADDRAEAAGVARRVRDSRSPNGSWSRQAVLVRTNAQAEVIVGALREAHIPVRTRAGSGLLDRPDVKGALGSLSRSNRPLADHLGDLRPEADDNAHDDEAAPQNTERAVAFARLRTLADEFLSIDSSGTASGFEAWVRSQARAADDDSTDAVEVATFHSAKGLEWETVHVAGLEQGLVPIAHAREPAALAEERRLLYVALSRAEVGLHLTWAQQRTFDTRTSNRRPSFWLEDIELAIRNLDKPFEQAEQARRAAMAREQVRRPELPDHLVVEELRAWRLGRARAADVPAYAIFNDATLADLLHRWPGSPRELRDVSGIGPVKADRFGPDLLAILAGHERPASAAPPPAPPRAKAPPIDHGDLDPELLEALRAWRLELAADKPAYTVFSNATMDELAATRPRTTDELLAISGIGPAKVERFGAELLALLADKD</sequence>
<evidence type="ECO:0000313" key="14">
    <source>
        <dbReference type="EMBL" id="SVA11788.1"/>
    </source>
</evidence>
<dbReference type="Gene3D" id="1.10.486.10">
    <property type="entry name" value="PCRA, domain 4"/>
    <property type="match status" value="2"/>
</dbReference>
<evidence type="ECO:0000259" key="12">
    <source>
        <dbReference type="PROSITE" id="PS51198"/>
    </source>
</evidence>
<dbReference type="InterPro" id="IPR014017">
    <property type="entry name" value="DNA_helicase_UvrD-like_C"/>
</dbReference>
<dbReference type="EMBL" id="UINC01004101">
    <property type="protein sequence ID" value="SVA11788.1"/>
    <property type="molecule type" value="Genomic_DNA"/>
</dbReference>
<reference evidence="14" key="1">
    <citation type="submission" date="2018-05" db="EMBL/GenBank/DDBJ databases">
        <authorList>
            <person name="Lanie J.A."/>
            <person name="Ng W.-L."/>
            <person name="Kazmierczak K.M."/>
            <person name="Andrzejewski T.M."/>
            <person name="Davidsen T.M."/>
            <person name="Wayne K.J."/>
            <person name="Tettelin H."/>
            <person name="Glass J.I."/>
            <person name="Rusch D."/>
            <person name="Podicherti R."/>
            <person name="Tsui H.-C.T."/>
            <person name="Winkler M.E."/>
        </authorList>
    </citation>
    <scope>NUCLEOTIDE SEQUENCE</scope>
</reference>
<feature type="domain" description="HRDC" evidence="11">
    <location>
        <begin position="691"/>
        <end position="763"/>
    </location>
</feature>
<evidence type="ECO:0000259" key="13">
    <source>
        <dbReference type="PROSITE" id="PS51217"/>
    </source>
</evidence>
<keyword evidence="2" id="KW-0547">Nucleotide-binding</keyword>
<dbReference type="PROSITE" id="PS51198">
    <property type="entry name" value="UVRD_HELICASE_ATP_BIND"/>
    <property type="match status" value="1"/>
</dbReference>
<proteinExistence type="inferred from homology"/>
<dbReference type="AlphaFoldDB" id="A0A381T877"/>
<dbReference type="SUPFAM" id="SSF52540">
    <property type="entry name" value="P-loop containing nucleoside triphosphate hydrolases"/>
    <property type="match status" value="1"/>
</dbReference>
<dbReference type="Gene3D" id="3.40.50.300">
    <property type="entry name" value="P-loop containing nucleotide triphosphate hydrolases"/>
    <property type="match status" value="3"/>
</dbReference>
<evidence type="ECO:0000259" key="11">
    <source>
        <dbReference type="PROSITE" id="PS50967"/>
    </source>
</evidence>
<dbReference type="SMART" id="SM00341">
    <property type="entry name" value="HRDC"/>
    <property type="match status" value="2"/>
</dbReference>
<organism evidence="14">
    <name type="scientific">marine metagenome</name>
    <dbReference type="NCBI Taxonomy" id="408172"/>
    <lineage>
        <taxon>unclassified sequences</taxon>
        <taxon>metagenomes</taxon>
        <taxon>ecological metagenomes</taxon>
    </lineage>
</organism>
<keyword evidence="3" id="KW-0378">Hydrolase</keyword>
<feature type="compositionally biased region" description="Pro residues" evidence="10">
    <location>
        <begin position="674"/>
        <end position="684"/>
    </location>
</feature>
<feature type="non-terminal residue" evidence="14">
    <location>
        <position position="1"/>
    </location>
</feature>
<evidence type="ECO:0000256" key="3">
    <source>
        <dbReference type="ARBA" id="ARBA00022801"/>
    </source>
</evidence>
<dbReference type="InterPro" id="IPR044876">
    <property type="entry name" value="HRDC_dom_sf"/>
</dbReference>
<dbReference type="PANTHER" id="PTHR11070">
    <property type="entry name" value="UVRD / RECB / PCRA DNA HELICASE FAMILY MEMBER"/>
    <property type="match status" value="1"/>
</dbReference>
<evidence type="ECO:0000256" key="10">
    <source>
        <dbReference type="SAM" id="MobiDB-lite"/>
    </source>
</evidence>
<name>A0A381T877_9ZZZZ</name>
<dbReference type="Pfam" id="PF00580">
    <property type="entry name" value="UvrD-helicase"/>
    <property type="match status" value="1"/>
</dbReference>
<feature type="region of interest" description="Disordered" evidence="10">
    <location>
        <begin position="670"/>
        <end position="690"/>
    </location>
</feature>
<dbReference type="InterPro" id="IPR000212">
    <property type="entry name" value="DNA_helicase_UvrD/REP"/>
</dbReference>
<evidence type="ECO:0000256" key="2">
    <source>
        <dbReference type="ARBA" id="ARBA00022741"/>
    </source>
</evidence>
<evidence type="ECO:0000256" key="9">
    <source>
        <dbReference type="ARBA" id="ARBA00048988"/>
    </source>
</evidence>
<evidence type="ECO:0000256" key="8">
    <source>
        <dbReference type="ARBA" id="ARBA00034808"/>
    </source>
</evidence>
<feature type="domain" description="HRDC" evidence="11">
    <location>
        <begin position="595"/>
        <end position="675"/>
    </location>
</feature>
<dbReference type="PROSITE" id="PS51217">
    <property type="entry name" value="UVRD_HELICASE_CTER"/>
    <property type="match status" value="1"/>
</dbReference>
<feature type="compositionally biased region" description="Basic and acidic residues" evidence="10">
    <location>
        <begin position="411"/>
        <end position="430"/>
    </location>
</feature>
<dbReference type="PANTHER" id="PTHR11070:SF69">
    <property type="entry name" value="ATP-DEPENDENT DNA HELICASE UVRD2"/>
    <property type="match status" value="1"/>
</dbReference>
<comment type="catalytic activity">
    <reaction evidence="9">
        <text>ATP + H2O = ADP + phosphate + H(+)</text>
        <dbReference type="Rhea" id="RHEA:13065"/>
        <dbReference type="ChEBI" id="CHEBI:15377"/>
        <dbReference type="ChEBI" id="CHEBI:15378"/>
        <dbReference type="ChEBI" id="CHEBI:30616"/>
        <dbReference type="ChEBI" id="CHEBI:43474"/>
        <dbReference type="ChEBI" id="CHEBI:456216"/>
        <dbReference type="EC" id="5.6.2.4"/>
    </reaction>
</comment>
<keyword evidence="6" id="KW-0413">Isomerase</keyword>
<dbReference type="Gene3D" id="1.10.10.160">
    <property type="match status" value="1"/>
</dbReference>
<dbReference type="GO" id="GO:0033202">
    <property type="term" value="C:DNA helicase complex"/>
    <property type="evidence" value="ECO:0007669"/>
    <property type="project" value="TreeGrafter"/>
</dbReference>
<accession>A0A381T877</accession>
<dbReference type="GO" id="GO:0000725">
    <property type="term" value="P:recombinational repair"/>
    <property type="evidence" value="ECO:0007669"/>
    <property type="project" value="TreeGrafter"/>
</dbReference>
<dbReference type="SUPFAM" id="SSF47819">
    <property type="entry name" value="HRDC-like"/>
    <property type="match status" value="2"/>
</dbReference>
<dbReference type="InterPro" id="IPR002121">
    <property type="entry name" value="HRDC_dom"/>
</dbReference>
<dbReference type="GO" id="GO:0005524">
    <property type="term" value="F:ATP binding"/>
    <property type="evidence" value="ECO:0007669"/>
    <property type="project" value="UniProtKB-KW"/>
</dbReference>
<dbReference type="GO" id="GO:0005829">
    <property type="term" value="C:cytosol"/>
    <property type="evidence" value="ECO:0007669"/>
    <property type="project" value="TreeGrafter"/>
</dbReference>
<dbReference type="InterPro" id="IPR013986">
    <property type="entry name" value="DExx_box_DNA_helicase_dom_sf"/>
</dbReference>
<feature type="domain" description="UvrD-like helicase ATP-binding" evidence="12">
    <location>
        <begin position="23"/>
        <end position="300"/>
    </location>
</feature>
<dbReference type="GO" id="GO:0043138">
    <property type="term" value="F:3'-5' DNA helicase activity"/>
    <property type="evidence" value="ECO:0007669"/>
    <property type="project" value="UniProtKB-EC"/>
</dbReference>
<evidence type="ECO:0000256" key="6">
    <source>
        <dbReference type="ARBA" id="ARBA00023235"/>
    </source>
</evidence>
<dbReference type="InterPro" id="IPR014016">
    <property type="entry name" value="UvrD-like_ATP-bd"/>
</dbReference>
<dbReference type="GO" id="GO:0003677">
    <property type="term" value="F:DNA binding"/>
    <property type="evidence" value="ECO:0007669"/>
    <property type="project" value="InterPro"/>
</dbReference>
<dbReference type="CDD" id="cd17932">
    <property type="entry name" value="DEXQc_UvrD"/>
    <property type="match status" value="1"/>
</dbReference>
<comment type="catalytic activity">
    <reaction evidence="7">
        <text>Couples ATP hydrolysis with the unwinding of duplex DNA by translocating in the 3'-5' direction.</text>
        <dbReference type="EC" id="5.6.2.4"/>
    </reaction>
</comment>
<feature type="domain" description="UvrD-like helicase C-terminal" evidence="13">
    <location>
        <begin position="295"/>
        <end position="536"/>
    </location>
</feature>
<evidence type="ECO:0000256" key="7">
    <source>
        <dbReference type="ARBA" id="ARBA00034617"/>
    </source>
</evidence>
<feature type="region of interest" description="Disordered" evidence="10">
    <location>
        <begin position="401"/>
        <end position="434"/>
    </location>
</feature>
<evidence type="ECO:0000256" key="5">
    <source>
        <dbReference type="ARBA" id="ARBA00022840"/>
    </source>
</evidence>
<dbReference type="GO" id="GO:0016787">
    <property type="term" value="F:hydrolase activity"/>
    <property type="evidence" value="ECO:0007669"/>
    <property type="project" value="UniProtKB-KW"/>
</dbReference>
<dbReference type="Gene3D" id="1.10.150.80">
    <property type="entry name" value="HRDC domain"/>
    <property type="match status" value="2"/>
</dbReference>
<dbReference type="Pfam" id="PF13361">
    <property type="entry name" value="UvrD_C"/>
    <property type="match status" value="2"/>
</dbReference>
<evidence type="ECO:0000256" key="4">
    <source>
        <dbReference type="ARBA" id="ARBA00022806"/>
    </source>
</evidence>
<dbReference type="InterPro" id="IPR027417">
    <property type="entry name" value="P-loop_NTPase"/>
</dbReference>
<comment type="similarity">
    <text evidence="1">Belongs to the helicase family. UvrD subfamily.</text>
</comment>
<keyword evidence="4" id="KW-0347">Helicase</keyword>
<keyword evidence="5" id="KW-0067">ATP-binding</keyword>
<dbReference type="Pfam" id="PF00570">
    <property type="entry name" value="HRDC"/>
    <property type="match status" value="2"/>
</dbReference>
<evidence type="ECO:0000256" key="1">
    <source>
        <dbReference type="ARBA" id="ARBA00009922"/>
    </source>
</evidence>
<gene>
    <name evidence="14" type="ORF">METZ01_LOCUS64642</name>
</gene>
<dbReference type="PROSITE" id="PS50967">
    <property type="entry name" value="HRDC"/>
    <property type="match status" value="2"/>
</dbReference>